<dbReference type="OrthoDB" id="5592694at2759"/>
<evidence type="ECO:0000313" key="2">
    <source>
        <dbReference type="Proteomes" id="UP000187455"/>
    </source>
</evidence>
<proteinExistence type="predicted"/>
<sequence>MICIYNVFPKLPDIPAALATKFIKTYGMITKHLKKLLTLISVDSKESDKDNQSAKNSGEIRRSSVSDAINNITSKLATPIDQKNKDFFDSDLDGEPKVNIEKKFLDILNESLYEDEFVLFSDIHYIFSLILLESASNNIKALKTKKQTSPFLVYEIIRIRDNISSLTDIELNDITDEISNMTFEKKQNLNHPQYTVELQVSEILHCILDLTDYIIDHINSNNPKTHKESVIAIPKNNETDGSKLHNTSVRSETVVHKNSKTNISGTPKNDIPKLARRPTLNKSLINSLADPKNFFPYINSAMQTYEPRFSLVKDINNSGHEILIEEFSSHEISNKKLDPTNFPPAEKIEPANESLIVTGKITAEFDNQLSTSILLVGWAWFISCKYLLHDQNGNELDKSLLLEEFLDSFV</sequence>
<gene>
    <name evidence="1" type="ORF">AYI68_g852</name>
</gene>
<keyword evidence="2" id="KW-1185">Reference proteome</keyword>
<dbReference type="Proteomes" id="UP000187455">
    <property type="component" value="Unassembled WGS sequence"/>
</dbReference>
<reference evidence="1 2" key="1">
    <citation type="journal article" date="2016" name="Mol. Biol. Evol.">
        <title>Genome-Wide Survey of Gut Fungi (Harpellales) Reveals the First Horizontally Transferred Ubiquitin Gene from a Mosquito Host.</title>
        <authorList>
            <person name="Wang Y."/>
            <person name="White M.M."/>
            <person name="Kvist S."/>
            <person name="Moncalvo J.M."/>
        </authorList>
    </citation>
    <scope>NUCLEOTIDE SEQUENCE [LARGE SCALE GENOMIC DNA]</scope>
    <source>
        <strain evidence="1 2">ALG-7-W6</strain>
    </source>
</reference>
<dbReference type="AlphaFoldDB" id="A0A1R0H704"/>
<protein>
    <submittedName>
        <fullName evidence="1">Uncharacterized protein</fullName>
    </submittedName>
</protein>
<organism evidence="1 2">
    <name type="scientific">Smittium mucronatum</name>
    <dbReference type="NCBI Taxonomy" id="133383"/>
    <lineage>
        <taxon>Eukaryota</taxon>
        <taxon>Fungi</taxon>
        <taxon>Fungi incertae sedis</taxon>
        <taxon>Zoopagomycota</taxon>
        <taxon>Kickxellomycotina</taxon>
        <taxon>Harpellomycetes</taxon>
        <taxon>Harpellales</taxon>
        <taxon>Legeriomycetaceae</taxon>
        <taxon>Smittium</taxon>
    </lineage>
</organism>
<name>A0A1R0H704_9FUNG</name>
<dbReference type="EMBL" id="LSSL01000286">
    <property type="protein sequence ID" value="OLY84970.1"/>
    <property type="molecule type" value="Genomic_DNA"/>
</dbReference>
<accession>A0A1R0H704</accession>
<evidence type="ECO:0000313" key="1">
    <source>
        <dbReference type="EMBL" id="OLY84970.1"/>
    </source>
</evidence>
<comment type="caution">
    <text evidence="1">The sequence shown here is derived from an EMBL/GenBank/DDBJ whole genome shotgun (WGS) entry which is preliminary data.</text>
</comment>